<evidence type="ECO:0000256" key="1">
    <source>
        <dbReference type="SAM" id="Phobius"/>
    </source>
</evidence>
<keyword evidence="1" id="KW-0812">Transmembrane</keyword>
<dbReference type="EMBL" id="BGZK01000611">
    <property type="protein sequence ID" value="GBP52860.1"/>
    <property type="molecule type" value="Genomic_DNA"/>
</dbReference>
<dbReference type="Proteomes" id="UP000299102">
    <property type="component" value="Unassembled WGS sequence"/>
</dbReference>
<comment type="caution">
    <text evidence="2">The sequence shown here is derived from an EMBL/GenBank/DDBJ whole genome shotgun (WGS) entry which is preliminary data.</text>
</comment>
<organism evidence="2 3">
    <name type="scientific">Eumeta variegata</name>
    <name type="common">Bagworm moth</name>
    <name type="synonym">Eumeta japonica</name>
    <dbReference type="NCBI Taxonomy" id="151549"/>
    <lineage>
        <taxon>Eukaryota</taxon>
        <taxon>Metazoa</taxon>
        <taxon>Ecdysozoa</taxon>
        <taxon>Arthropoda</taxon>
        <taxon>Hexapoda</taxon>
        <taxon>Insecta</taxon>
        <taxon>Pterygota</taxon>
        <taxon>Neoptera</taxon>
        <taxon>Endopterygota</taxon>
        <taxon>Lepidoptera</taxon>
        <taxon>Glossata</taxon>
        <taxon>Ditrysia</taxon>
        <taxon>Tineoidea</taxon>
        <taxon>Psychidae</taxon>
        <taxon>Oiketicinae</taxon>
        <taxon>Eumeta</taxon>
    </lineage>
</organism>
<name>A0A4C1WPS7_EUMVA</name>
<evidence type="ECO:0000313" key="3">
    <source>
        <dbReference type="Proteomes" id="UP000299102"/>
    </source>
</evidence>
<keyword evidence="3" id="KW-1185">Reference proteome</keyword>
<keyword evidence="1" id="KW-1133">Transmembrane helix</keyword>
<accession>A0A4C1WPS7</accession>
<protein>
    <submittedName>
        <fullName evidence="2">Uncharacterized protein</fullName>
    </submittedName>
</protein>
<reference evidence="2 3" key="1">
    <citation type="journal article" date="2019" name="Commun. Biol.">
        <title>The bagworm genome reveals a unique fibroin gene that provides high tensile strength.</title>
        <authorList>
            <person name="Kono N."/>
            <person name="Nakamura H."/>
            <person name="Ohtoshi R."/>
            <person name="Tomita M."/>
            <person name="Numata K."/>
            <person name="Arakawa K."/>
        </authorList>
    </citation>
    <scope>NUCLEOTIDE SEQUENCE [LARGE SCALE GENOMIC DNA]</scope>
</reference>
<sequence length="124" mass="14017">MLPVVIALARRSACLEHDAGAAGARPARARRRRRRRRPTLPRAEPARYSCPLLLAPSVVDDHQSFLFLVDVFCVASYITISHVRYFRYFKRSYVMVVVPLLTVLCTKQTKHPVTGSGVVLWQAP</sequence>
<evidence type="ECO:0000313" key="2">
    <source>
        <dbReference type="EMBL" id="GBP52860.1"/>
    </source>
</evidence>
<keyword evidence="1" id="KW-0472">Membrane</keyword>
<gene>
    <name evidence="2" type="ORF">EVAR_39024_1</name>
</gene>
<dbReference type="AlphaFoldDB" id="A0A4C1WPS7"/>
<proteinExistence type="predicted"/>
<feature type="transmembrane region" description="Helical" evidence="1">
    <location>
        <begin position="65"/>
        <end position="86"/>
    </location>
</feature>